<gene>
    <name evidence="3" type="ORF">Q5Y73_24365</name>
</gene>
<reference evidence="3 4" key="1">
    <citation type="submission" date="2023-08" db="EMBL/GenBank/DDBJ databases">
        <authorList>
            <person name="Park J.-S."/>
        </authorList>
    </citation>
    <scope>NUCLEOTIDE SEQUENCE [LARGE SCALE GENOMIC DNA]</scope>
    <source>
        <strain evidence="3 4">2205SS18-9</strain>
    </source>
</reference>
<protein>
    <submittedName>
        <fullName evidence="3">S-layer homology domain-containing protein</fullName>
    </submittedName>
</protein>
<sequence length="355" mass="40783">MKKTLVVILSFMLLLPSTSVFAVGDQPSSWSKDTIQRGIDLGIVPERLQDNYADPITREEFAELLVNVAFKKLEMVERSYEWTKEMVLERVTIDQTFEDTDLDHVKLAYIIGSVNGTSDTMFSPDAYITREQAAQMLMNTIHKGSIVFYATKEEMGYSDYNQIGEWAKPAVSASYTLELMQGSNGQFMPRKHITREQAIVTIIRVFDHAKYSQLNLRGDIVAYAWFDDLSYNVGKNYVYVSYEDEGEFSLSDQKHREMWFTYRETFDSGVRYDHEKAIVIYGFHSNLLSLTYTWILDAALKGEGVKVDYGYMTVETFTKNHLLEFTLKDIPGYFNAVAGHVYGYPKVEVDPKPID</sequence>
<feature type="signal peptide" evidence="1">
    <location>
        <begin position="1"/>
        <end position="22"/>
    </location>
</feature>
<organism evidence="3 4">
    <name type="scientific">Chengkuizengella axinellae</name>
    <dbReference type="NCBI Taxonomy" id="3064388"/>
    <lineage>
        <taxon>Bacteria</taxon>
        <taxon>Bacillati</taxon>
        <taxon>Bacillota</taxon>
        <taxon>Bacilli</taxon>
        <taxon>Bacillales</taxon>
        <taxon>Paenibacillaceae</taxon>
        <taxon>Chengkuizengella</taxon>
    </lineage>
</organism>
<dbReference type="Proteomes" id="UP001231941">
    <property type="component" value="Unassembled WGS sequence"/>
</dbReference>
<feature type="domain" description="SLH" evidence="2">
    <location>
        <begin position="154"/>
        <end position="216"/>
    </location>
</feature>
<evidence type="ECO:0000313" key="3">
    <source>
        <dbReference type="EMBL" id="MDP5277222.1"/>
    </source>
</evidence>
<evidence type="ECO:0000259" key="2">
    <source>
        <dbReference type="PROSITE" id="PS51272"/>
    </source>
</evidence>
<name>A0ABT9J6G3_9BACL</name>
<feature type="domain" description="SLH" evidence="2">
    <location>
        <begin position="88"/>
        <end position="151"/>
    </location>
</feature>
<dbReference type="RefSeq" id="WP_305994522.1">
    <property type="nucleotide sequence ID" value="NZ_JAVAMP010000031.1"/>
</dbReference>
<accession>A0ABT9J6G3</accession>
<proteinExistence type="predicted"/>
<dbReference type="InterPro" id="IPR001119">
    <property type="entry name" value="SLH_dom"/>
</dbReference>
<evidence type="ECO:0000313" key="4">
    <source>
        <dbReference type="Proteomes" id="UP001231941"/>
    </source>
</evidence>
<evidence type="ECO:0000256" key="1">
    <source>
        <dbReference type="SAM" id="SignalP"/>
    </source>
</evidence>
<comment type="caution">
    <text evidence="3">The sequence shown here is derived from an EMBL/GenBank/DDBJ whole genome shotgun (WGS) entry which is preliminary data.</text>
</comment>
<dbReference type="EMBL" id="JAVAMP010000031">
    <property type="protein sequence ID" value="MDP5277222.1"/>
    <property type="molecule type" value="Genomic_DNA"/>
</dbReference>
<feature type="chain" id="PRO_5047257270" evidence="1">
    <location>
        <begin position="23"/>
        <end position="355"/>
    </location>
</feature>
<keyword evidence="4" id="KW-1185">Reference proteome</keyword>
<dbReference type="PROSITE" id="PS51272">
    <property type="entry name" value="SLH"/>
    <property type="match status" value="2"/>
</dbReference>
<keyword evidence="1" id="KW-0732">Signal</keyword>
<dbReference type="Pfam" id="PF00395">
    <property type="entry name" value="SLH"/>
    <property type="match status" value="2"/>
</dbReference>